<dbReference type="FunFam" id="3.60.21.10:FF:000077">
    <property type="entry name" value="Sphingomyelin phosphodiesterase"/>
    <property type="match status" value="1"/>
</dbReference>
<feature type="binding site" evidence="13">
    <location>
        <position position="336"/>
    </location>
    <ligand>
        <name>Zn(2+)</name>
        <dbReference type="ChEBI" id="CHEBI:29105"/>
        <label>2</label>
    </ligand>
</feature>
<evidence type="ECO:0000259" key="17">
    <source>
        <dbReference type="PROSITE" id="PS50015"/>
    </source>
</evidence>
<dbReference type="EMBL" id="VTPC01002528">
    <property type="protein sequence ID" value="KAF2899912.1"/>
    <property type="molecule type" value="Genomic_DNA"/>
</dbReference>
<feature type="binding site" evidence="13">
    <location>
        <position position="223"/>
    </location>
    <ligand>
        <name>Zn(2+)</name>
        <dbReference type="ChEBI" id="CHEBI:29105"/>
        <label>1</label>
    </ligand>
</feature>
<organism evidence="18 19">
    <name type="scientific">Ignelater luminosus</name>
    <name type="common">Cucubano</name>
    <name type="synonym">Pyrophorus luminosus</name>
    <dbReference type="NCBI Taxonomy" id="2038154"/>
    <lineage>
        <taxon>Eukaryota</taxon>
        <taxon>Metazoa</taxon>
        <taxon>Ecdysozoa</taxon>
        <taxon>Arthropoda</taxon>
        <taxon>Hexapoda</taxon>
        <taxon>Insecta</taxon>
        <taxon>Pterygota</taxon>
        <taxon>Neoptera</taxon>
        <taxon>Endopterygota</taxon>
        <taxon>Coleoptera</taxon>
        <taxon>Polyphaga</taxon>
        <taxon>Elateriformia</taxon>
        <taxon>Elateroidea</taxon>
        <taxon>Elateridae</taxon>
        <taxon>Agrypninae</taxon>
        <taxon>Pyrophorini</taxon>
        <taxon>Ignelater</taxon>
    </lineage>
</organism>
<feature type="chain" id="PRO_5035465199" description="Sphingomyelin phosphodiesterase" evidence="16">
    <location>
        <begin position="25"/>
        <end position="680"/>
    </location>
</feature>
<dbReference type="SUPFAM" id="SSF47862">
    <property type="entry name" value="Saposin"/>
    <property type="match status" value="1"/>
</dbReference>
<feature type="region of interest" description="Disordered" evidence="15">
    <location>
        <begin position="47"/>
        <end position="71"/>
    </location>
</feature>
<dbReference type="PIRSF" id="PIRSF000948">
    <property type="entry name" value="Sphingomy_PDE"/>
    <property type="match status" value="1"/>
</dbReference>
<evidence type="ECO:0000256" key="1">
    <source>
        <dbReference type="ARBA" id="ARBA00004613"/>
    </source>
</evidence>
<reference evidence="18" key="1">
    <citation type="submission" date="2019-08" db="EMBL/GenBank/DDBJ databases">
        <title>The genome of the North American firefly Photinus pyralis.</title>
        <authorList>
            <consortium name="Photinus pyralis genome working group"/>
            <person name="Fallon T.R."/>
            <person name="Sander Lower S.E."/>
            <person name="Weng J.-K."/>
        </authorList>
    </citation>
    <scope>NUCLEOTIDE SEQUENCE</scope>
    <source>
        <strain evidence="18">TRF0915ILg1</strain>
        <tissue evidence="18">Whole body</tissue>
    </source>
</reference>
<dbReference type="InterPro" id="IPR004843">
    <property type="entry name" value="Calcineurin-like_PHP"/>
</dbReference>
<evidence type="ECO:0000313" key="19">
    <source>
        <dbReference type="Proteomes" id="UP000801492"/>
    </source>
</evidence>
<dbReference type="GO" id="GO:0061750">
    <property type="term" value="F:acid sphingomyelin phosphodiesterase activity"/>
    <property type="evidence" value="ECO:0007669"/>
    <property type="project" value="TreeGrafter"/>
</dbReference>
<evidence type="ECO:0000256" key="13">
    <source>
        <dbReference type="PIRSR" id="PIRSR000948-1"/>
    </source>
</evidence>
<keyword evidence="8 14" id="KW-1015">Disulfide bond</keyword>
<dbReference type="InterPro" id="IPR008139">
    <property type="entry name" value="SaposinB_dom"/>
</dbReference>
<feature type="binding site" evidence="13">
    <location>
        <position position="296"/>
    </location>
    <ligand>
        <name>Zn(2+)</name>
        <dbReference type="ChEBI" id="CHEBI:29105"/>
        <label>1</label>
    </ligand>
</feature>
<feature type="compositionally biased region" description="Polar residues" evidence="15">
    <location>
        <begin position="47"/>
        <end position="56"/>
    </location>
</feature>
<protein>
    <recommendedName>
        <fullName evidence="12">Sphingomyelin phosphodiesterase</fullName>
        <ecNumber evidence="12">3.1.4.12</ecNumber>
    </recommendedName>
</protein>
<dbReference type="GO" id="GO:0005615">
    <property type="term" value="C:extracellular space"/>
    <property type="evidence" value="ECO:0007669"/>
    <property type="project" value="TreeGrafter"/>
</dbReference>
<feature type="disulfide bond" evidence="14">
    <location>
        <begin position="616"/>
        <end position="630"/>
    </location>
</feature>
<keyword evidence="3" id="KW-0964">Secreted</keyword>
<feature type="disulfide bond" evidence="14">
    <location>
        <begin position="236"/>
        <end position="241"/>
    </location>
</feature>
<feature type="disulfide bond" evidence="14">
    <location>
        <begin position="103"/>
        <end position="179"/>
    </location>
</feature>
<comment type="catalytic activity">
    <reaction evidence="11">
        <text>a sphingomyelin + H2O = phosphocholine + an N-acylsphing-4-enine + H(+)</text>
        <dbReference type="Rhea" id="RHEA:19253"/>
        <dbReference type="ChEBI" id="CHEBI:15377"/>
        <dbReference type="ChEBI" id="CHEBI:15378"/>
        <dbReference type="ChEBI" id="CHEBI:17636"/>
        <dbReference type="ChEBI" id="CHEBI:52639"/>
        <dbReference type="ChEBI" id="CHEBI:295975"/>
        <dbReference type="EC" id="3.1.4.12"/>
    </reaction>
    <physiologicalReaction direction="left-to-right" evidence="11">
        <dbReference type="Rhea" id="RHEA:19254"/>
    </physiologicalReaction>
</comment>
<keyword evidence="7 13" id="KW-0862">Zinc</keyword>
<evidence type="ECO:0000256" key="15">
    <source>
        <dbReference type="SAM" id="MobiDB-lite"/>
    </source>
</evidence>
<sequence length="680" mass="78624">MKYFFNNKLWIFLVIINSASLIYSSPVVDIDLDEFKDDWNYQTFPDQTPILNSGGKQHNLPPASKRQAKESPDPLQVIDLHDKTNVGNVIGEIGDSVRRKIPCSVCQLAVGMLQTNVRKGEPFELIKTKFVSLCVGFEIQNAIVCNGIIDVFGPEVLPVLNFTTSGPKEICRLALGETCEEVEIPDHQWKIDLPDVKKPEVKEVPLPKPGKPTLKVLHISDTHLDPEYAEGSIANCEEPLCCRTYSSPPKDNDTVVPAGKWGVYDKCDVPEILIENMLQNIVEKHPDIDYIIWTGDLPPHDIWNQTKGESLEILKKSVKQMQDAFPHVPILPALGNHEGIPAGSFPPPWNRHEDHSISWLYEEVNRQWKDWLPASEENTILHGGFYSVLIRPGFRLISLNMNYCHSLNWWLLVNSTDPAKELKWLVHQLQQAEDNGEKVHIIGHIPPGVTDCLKTWSENYYEIINRYENTVVAQFFGHTHADEFEVFYDNDNYKRPTSIAYIGPSVTPFNAQNPAYRIYYVDGEHDSSTWEVIDHETWIMDLQKANDKNEENPVWYKLYSAREDYEMPNLRPKEWNSLIYRMVGDKDLFQRYFRNYHRDSPMSPKYEDQEKLQLLCDLKSGKSQERLHLCHDLESSWDSLARYHYKTVENKNRQCTISPTSFLIFLNIFIVSRLMNKIFY</sequence>
<dbReference type="GO" id="GO:0006685">
    <property type="term" value="P:sphingomyelin catabolic process"/>
    <property type="evidence" value="ECO:0007669"/>
    <property type="project" value="UniProtKB-UniRule"/>
</dbReference>
<evidence type="ECO:0000256" key="7">
    <source>
        <dbReference type="ARBA" id="ARBA00022833"/>
    </source>
</evidence>
<evidence type="ECO:0000256" key="2">
    <source>
        <dbReference type="ARBA" id="ARBA00008234"/>
    </source>
</evidence>
<dbReference type="PROSITE" id="PS50015">
    <property type="entry name" value="SAP_B"/>
    <property type="match status" value="1"/>
</dbReference>
<evidence type="ECO:0000256" key="5">
    <source>
        <dbReference type="ARBA" id="ARBA00022729"/>
    </source>
</evidence>
<feature type="binding site" evidence="13">
    <location>
        <position position="480"/>
    </location>
    <ligand>
        <name>Zn(2+)</name>
        <dbReference type="ChEBI" id="CHEBI:29105"/>
        <label>1</label>
    </ligand>
</feature>
<evidence type="ECO:0000313" key="18">
    <source>
        <dbReference type="EMBL" id="KAF2899912.1"/>
    </source>
</evidence>
<dbReference type="OrthoDB" id="282973at2759"/>
<feature type="disulfide bond" evidence="14">
    <location>
        <begin position="404"/>
        <end position="452"/>
    </location>
</feature>
<comment type="cofactor">
    <cofactor evidence="13">
        <name>Zn(2+)</name>
        <dbReference type="ChEBI" id="CHEBI:29105"/>
    </cofactor>
    <text evidence="13">Binds 2 Zn(2+) ions per subunit.</text>
</comment>
<dbReference type="CDD" id="cd00842">
    <property type="entry name" value="MPP_ASMase"/>
    <property type="match status" value="1"/>
</dbReference>
<keyword evidence="4 13" id="KW-0479">Metal-binding</keyword>
<name>A0A8K0DAB1_IGNLU</name>
<dbReference type="InterPro" id="IPR029052">
    <property type="entry name" value="Metallo-depent_PP-like"/>
</dbReference>
<proteinExistence type="inferred from homology"/>
<evidence type="ECO:0000256" key="14">
    <source>
        <dbReference type="PIRSR" id="PIRSR000948-2"/>
    </source>
</evidence>
<feature type="binding site" evidence="13">
    <location>
        <position position="221"/>
    </location>
    <ligand>
        <name>Zn(2+)</name>
        <dbReference type="ChEBI" id="CHEBI:29105"/>
        <label>1</label>
    </ligand>
</feature>
<evidence type="ECO:0000256" key="16">
    <source>
        <dbReference type="SAM" id="SignalP"/>
    </source>
</evidence>
<comment type="caution">
    <text evidence="18">The sequence shown here is derived from an EMBL/GenBank/DDBJ whole genome shotgun (WGS) entry which is preliminary data.</text>
</comment>
<dbReference type="Gene3D" id="3.60.21.10">
    <property type="match status" value="1"/>
</dbReference>
<dbReference type="InterPro" id="IPR011160">
    <property type="entry name" value="Sphingomy_PDE"/>
</dbReference>
<comment type="subcellular location">
    <subcellularLocation>
        <location evidence="1">Secreted</location>
    </subcellularLocation>
</comment>
<keyword evidence="10 12" id="KW-0326">Glycosidase</keyword>
<dbReference type="EC" id="3.1.4.12" evidence="12"/>
<evidence type="ECO:0000256" key="12">
    <source>
        <dbReference type="PIRNR" id="PIRNR000948"/>
    </source>
</evidence>
<comment type="function">
    <text evidence="12">Converts sphingomyelin to ceramide.</text>
</comment>
<dbReference type="InterPro" id="IPR041805">
    <property type="entry name" value="ASMase/PPN1_MPP"/>
</dbReference>
<dbReference type="GO" id="GO:0046872">
    <property type="term" value="F:metal ion binding"/>
    <property type="evidence" value="ECO:0007669"/>
    <property type="project" value="UniProtKB-KW"/>
</dbReference>
<dbReference type="PANTHER" id="PTHR10340:SF34">
    <property type="entry name" value="SPHINGOMYELIN PHOSPHODIESTERASE"/>
    <property type="match status" value="1"/>
</dbReference>
<keyword evidence="9" id="KW-0325">Glycoprotein</keyword>
<dbReference type="Proteomes" id="UP000801492">
    <property type="component" value="Unassembled WGS sequence"/>
</dbReference>
<feature type="binding site" evidence="13">
    <location>
        <position position="444"/>
    </location>
    <ligand>
        <name>Zn(2+)</name>
        <dbReference type="ChEBI" id="CHEBI:29105"/>
        <label>2</label>
    </ligand>
</feature>
<evidence type="ECO:0000256" key="6">
    <source>
        <dbReference type="ARBA" id="ARBA00022801"/>
    </source>
</evidence>
<dbReference type="GO" id="GO:0016798">
    <property type="term" value="F:hydrolase activity, acting on glycosyl bonds"/>
    <property type="evidence" value="ECO:0007669"/>
    <property type="project" value="UniProtKB-KW"/>
</dbReference>
<keyword evidence="6 12" id="KW-0378">Hydrolase</keyword>
<evidence type="ECO:0000256" key="3">
    <source>
        <dbReference type="ARBA" id="ARBA00022525"/>
    </source>
</evidence>
<evidence type="ECO:0000256" key="11">
    <source>
        <dbReference type="ARBA" id="ARBA00047268"/>
    </source>
</evidence>
<feature type="binding site" evidence="13">
    <location>
        <position position="296"/>
    </location>
    <ligand>
        <name>Zn(2+)</name>
        <dbReference type="ChEBI" id="CHEBI:29105"/>
        <label>2</label>
    </ligand>
</feature>
<dbReference type="AlphaFoldDB" id="A0A8K0DAB1"/>
<keyword evidence="19" id="KW-1185">Reference proteome</keyword>
<dbReference type="InterPro" id="IPR011001">
    <property type="entry name" value="Saposin-like"/>
</dbReference>
<feature type="disulfide bond" evidence="14">
    <location>
        <begin position="106"/>
        <end position="171"/>
    </location>
</feature>
<accession>A0A8K0DAB1</accession>
<dbReference type="PANTHER" id="PTHR10340">
    <property type="entry name" value="SPHINGOMYELIN PHOSPHODIESTERASE"/>
    <property type="match status" value="1"/>
</dbReference>
<gene>
    <name evidence="18" type="ORF">ILUMI_06276</name>
</gene>
<evidence type="ECO:0000256" key="10">
    <source>
        <dbReference type="ARBA" id="ARBA00023295"/>
    </source>
</evidence>
<keyword evidence="5 16" id="KW-0732">Signal</keyword>
<dbReference type="SUPFAM" id="SSF56300">
    <property type="entry name" value="Metallo-dependent phosphatases"/>
    <property type="match status" value="1"/>
</dbReference>
<feature type="domain" description="Saposin B-type" evidence="17">
    <location>
        <begin position="99"/>
        <end position="183"/>
    </location>
</feature>
<evidence type="ECO:0000256" key="9">
    <source>
        <dbReference type="ARBA" id="ARBA00023180"/>
    </source>
</evidence>
<feature type="disulfide bond" evidence="14">
    <location>
        <begin position="134"/>
        <end position="145"/>
    </location>
</feature>
<feature type="signal peptide" evidence="16">
    <location>
        <begin position="1"/>
        <end position="24"/>
    </location>
</feature>
<evidence type="ECO:0000256" key="4">
    <source>
        <dbReference type="ARBA" id="ARBA00022723"/>
    </source>
</evidence>
<dbReference type="GO" id="GO:0005764">
    <property type="term" value="C:lysosome"/>
    <property type="evidence" value="ECO:0007669"/>
    <property type="project" value="TreeGrafter"/>
</dbReference>
<evidence type="ECO:0000256" key="8">
    <source>
        <dbReference type="ARBA" id="ARBA00023157"/>
    </source>
</evidence>
<comment type="similarity">
    <text evidence="2 12">Belongs to the acid sphingomyelinase family.</text>
</comment>
<dbReference type="Pfam" id="PF00149">
    <property type="entry name" value="Metallophos"/>
    <property type="match status" value="1"/>
</dbReference>
<feature type="binding site" evidence="13">
    <location>
        <position position="478"/>
    </location>
    <ligand>
        <name>Zn(2+)</name>
        <dbReference type="ChEBI" id="CHEBI:29105"/>
        <label>2</label>
    </ligand>
</feature>
<dbReference type="GO" id="GO:0016020">
    <property type="term" value="C:membrane"/>
    <property type="evidence" value="ECO:0007669"/>
    <property type="project" value="GOC"/>
</dbReference>
<dbReference type="GO" id="GO:0046513">
    <property type="term" value="P:ceramide biosynthetic process"/>
    <property type="evidence" value="ECO:0007669"/>
    <property type="project" value="TreeGrafter"/>
</dbReference>
<feature type="disulfide bond" evidence="14">
    <location>
        <begin position="242"/>
        <end position="267"/>
    </location>
</feature>